<dbReference type="SMART" id="SM00355">
    <property type="entry name" value="ZnF_C2H2"/>
    <property type="match status" value="3"/>
</dbReference>
<comment type="caution">
    <text evidence="3">The sequence shown here is derived from an EMBL/GenBank/DDBJ whole genome shotgun (WGS) entry which is preliminary data.</text>
</comment>
<accession>A0A8X6MJT4</accession>
<proteinExistence type="predicted"/>
<evidence type="ECO:0000256" key="1">
    <source>
        <dbReference type="SAM" id="MobiDB-lite"/>
    </source>
</evidence>
<feature type="domain" description="C2H2-type" evidence="2">
    <location>
        <begin position="227"/>
        <end position="248"/>
    </location>
</feature>
<organism evidence="3 4">
    <name type="scientific">Nephila pilipes</name>
    <name type="common">Giant wood spider</name>
    <name type="synonym">Nephila maculata</name>
    <dbReference type="NCBI Taxonomy" id="299642"/>
    <lineage>
        <taxon>Eukaryota</taxon>
        <taxon>Metazoa</taxon>
        <taxon>Ecdysozoa</taxon>
        <taxon>Arthropoda</taxon>
        <taxon>Chelicerata</taxon>
        <taxon>Arachnida</taxon>
        <taxon>Araneae</taxon>
        <taxon>Araneomorphae</taxon>
        <taxon>Entelegynae</taxon>
        <taxon>Araneoidea</taxon>
        <taxon>Nephilidae</taxon>
        <taxon>Nephila</taxon>
    </lineage>
</organism>
<protein>
    <recommendedName>
        <fullName evidence="2">C2H2-type domain-containing protein</fullName>
    </recommendedName>
</protein>
<feature type="domain" description="C2H2-type" evidence="2">
    <location>
        <begin position="170"/>
        <end position="191"/>
    </location>
</feature>
<keyword evidence="4" id="KW-1185">Reference proteome</keyword>
<dbReference type="EMBL" id="BMAW01047005">
    <property type="protein sequence ID" value="GFS58371.1"/>
    <property type="molecule type" value="Genomic_DNA"/>
</dbReference>
<evidence type="ECO:0000259" key="2">
    <source>
        <dbReference type="PROSITE" id="PS00028"/>
    </source>
</evidence>
<name>A0A8X6MJT4_NEPPI</name>
<dbReference type="InterPro" id="IPR013087">
    <property type="entry name" value="Znf_C2H2_type"/>
</dbReference>
<dbReference type="PANTHER" id="PTHR33936">
    <property type="entry name" value="PROTEIN CBG17840"/>
    <property type="match status" value="1"/>
</dbReference>
<dbReference type="Proteomes" id="UP000887013">
    <property type="component" value="Unassembled WGS sequence"/>
</dbReference>
<reference evidence="3" key="1">
    <citation type="submission" date="2020-08" db="EMBL/GenBank/DDBJ databases">
        <title>Multicomponent nature underlies the extraordinary mechanical properties of spider dragline silk.</title>
        <authorList>
            <person name="Kono N."/>
            <person name="Nakamura H."/>
            <person name="Mori M."/>
            <person name="Yoshida Y."/>
            <person name="Ohtoshi R."/>
            <person name="Malay A.D."/>
            <person name="Moran D.A.P."/>
            <person name="Tomita M."/>
            <person name="Numata K."/>
            <person name="Arakawa K."/>
        </authorList>
    </citation>
    <scope>NUCLEOTIDE SEQUENCE</scope>
</reference>
<feature type="region of interest" description="Disordered" evidence="1">
    <location>
        <begin position="1"/>
        <end position="23"/>
    </location>
</feature>
<evidence type="ECO:0000313" key="3">
    <source>
        <dbReference type="EMBL" id="GFS58371.1"/>
    </source>
</evidence>
<dbReference type="InterPro" id="IPR052797">
    <property type="entry name" value="RegFact_GeneExpr_CellDeath"/>
</dbReference>
<evidence type="ECO:0000313" key="4">
    <source>
        <dbReference type="Proteomes" id="UP000887013"/>
    </source>
</evidence>
<dbReference type="AlphaFoldDB" id="A0A8X6MJT4"/>
<gene>
    <name evidence="3" type="primary">NCL1_30598</name>
    <name evidence="3" type="ORF">NPIL_419902</name>
</gene>
<feature type="domain" description="C2H2-type" evidence="2">
    <location>
        <begin position="140"/>
        <end position="161"/>
    </location>
</feature>
<sequence>MSDESDSSIEHNLQSENSCNSVNDRDSYEEKIKNFVSSLHVISQKKCNEKSEIIEKSFLVNKGENSFMDQDQSSITEYNFSSVMQQDNLSFDKQYVYIDYDENINCLDETESVPKNFVSDYSDKEFNEVSKQSKVHKLICPYCSKCFKTLRSKLNHVNAIHKIRQSYIACQDCNVYCKDVEKLQQHYKHMHNKQLDTSLLNDKYSLSDASLLNVGVKGKTSVARVKCIECNITFGLIQTFREHLTACHQLEMIVQELHFPNMTAFKKWKLEIERKNLVHYYTPHGAKKISTGIRRLYTCHRSGIYIHQAKSNRNRVTNFSGSRKTGVMCTSEIICYEHPNEVFVKYCPNHYGHGKDTPYRQLSVEEQTAIQENVSKGISFQEQVNDIKNSHSEADHYRAGVIKKRDMRIIDKAFAAEIYETGMTEAESVEQWVQQCCEVGAFAVVYYQPESSNTKDKDFMLTIMTEYQKYILVASSKQVVCINSYFRMKGCPDYLTVLFVMDEYNVAFPVAFCFSGKRNKNVILKFLLSIKKVTGPLSCTYLMSGNENLYYEAWQEAMSDESIWVWSIWSVDNDFQVHLRRLLKNIPKRAGVYRTLRRLLECNNKPVFTTMFMNFIASLLKEADTKSFGEFLQHKYSSNTERWACCYRKEIKLSTNIYLESLHHTILYCSRMIGKKELKHYRMKKLLLVLMKWLRYKMLDRFTSLEDEERMTLAKNNISSCHELGLEISSDTITSLSDKTWLILSEEVEDKVYVTRDFESCPELCDLKCSACDVCVHMFSCTCLQSLVNANMCPHIHAVVWKFLPPDVSLPSSPILENFHEDLVIPNKCPELLESILKRMDDLSQKVTENKCKLNQDALSEVLKMLNRCHDICSGKKLINADNLSNNSYDSETGSDSRTTKTIESSVLSSYHNLNVSKTFTNDVISQKHQKIKAATPASKKAYFLKAIIRPSSSSDILNSPPKTNSTPYVLHVIPDELKIENINFLSKGNS</sequence>
<dbReference type="PANTHER" id="PTHR33936:SF24">
    <property type="entry name" value="C2H2-TYPE DOMAIN-CONTAINING PROTEIN"/>
    <property type="match status" value="1"/>
</dbReference>
<feature type="compositionally biased region" description="Polar residues" evidence="1">
    <location>
        <begin position="10"/>
        <end position="22"/>
    </location>
</feature>
<dbReference type="OrthoDB" id="6426693at2759"/>
<dbReference type="PROSITE" id="PS00028">
    <property type="entry name" value="ZINC_FINGER_C2H2_1"/>
    <property type="match status" value="3"/>
</dbReference>